<accession>A0A7I8VLR9</accession>
<dbReference type="EMBL" id="CAJFCJ010000007">
    <property type="protein sequence ID" value="CAD5116957.1"/>
    <property type="molecule type" value="Genomic_DNA"/>
</dbReference>
<dbReference type="CDD" id="cd22975">
    <property type="entry name" value="DD_TEX55"/>
    <property type="match status" value="1"/>
</dbReference>
<comment type="caution">
    <text evidence="2">The sequence shown here is derived from an EMBL/GenBank/DDBJ whole genome shotgun (WGS) entry which is preliminary data.</text>
</comment>
<dbReference type="SUPFAM" id="SSF47391">
    <property type="entry name" value="Dimerization-anchoring domain of cAMP-dependent PK regulatory subunit"/>
    <property type="match status" value="1"/>
</dbReference>
<dbReference type="Proteomes" id="UP000549394">
    <property type="component" value="Unassembled WGS sequence"/>
</dbReference>
<dbReference type="PANTHER" id="PTHR21847:SF1">
    <property type="entry name" value="EF-HAND CALCIUM-BINDING DOMAIN-CONTAINING PROTEIN 10"/>
    <property type="match status" value="1"/>
</dbReference>
<sequence length="117" mass="13337">MENQRKLSESSDLSLEIKRSDSEDITDSENSEHDVSEDPRRKAATYLSKENIFELFRTLTAGIVYNRPENSVKFMINEIDKINKVKEKNSESLAPDQSDLLNDDPKVDNSLTSVKPC</sequence>
<evidence type="ECO:0000256" key="1">
    <source>
        <dbReference type="SAM" id="MobiDB-lite"/>
    </source>
</evidence>
<feature type="compositionally biased region" description="Basic and acidic residues" evidence="1">
    <location>
        <begin position="30"/>
        <end position="41"/>
    </location>
</feature>
<protein>
    <submittedName>
        <fullName evidence="2">Uncharacterized protein</fullName>
    </submittedName>
</protein>
<evidence type="ECO:0000313" key="3">
    <source>
        <dbReference type="Proteomes" id="UP000549394"/>
    </source>
</evidence>
<dbReference type="InterPro" id="IPR048377">
    <property type="entry name" value="TEX55_DD"/>
</dbReference>
<feature type="compositionally biased region" description="Basic and acidic residues" evidence="1">
    <location>
        <begin position="1"/>
        <end position="22"/>
    </location>
</feature>
<dbReference type="PANTHER" id="PTHR21847">
    <property type="entry name" value="EF-HAND CALCIUM-BINDING DOMAIN-CONTAINING PROTEIN 10"/>
    <property type="match status" value="1"/>
</dbReference>
<dbReference type="OrthoDB" id="522106at2759"/>
<feature type="region of interest" description="Disordered" evidence="1">
    <location>
        <begin position="1"/>
        <end position="42"/>
    </location>
</feature>
<dbReference type="InterPro" id="IPR039879">
    <property type="entry name" value="EFC10"/>
</dbReference>
<organism evidence="2 3">
    <name type="scientific">Dimorphilus gyrociliatus</name>
    <dbReference type="NCBI Taxonomy" id="2664684"/>
    <lineage>
        <taxon>Eukaryota</taxon>
        <taxon>Metazoa</taxon>
        <taxon>Spiralia</taxon>
        <taxon>Lophotrochozoa</taxon>
        <taxon>Annelida</taxon>
        <taxon>Polychaeta</taxon>
        <taxon>Polychaeta incertae sedis</taxon>
        <taxon>Dinophilidae</taxon>
        <taxon>Dimorphilus</taxon>
    </lineage>
</organism>
<feature type="region of interest" description="Disordered" evidence="1">
    <location>
        <begin position="88"/>
        <end position="117"/>
    </location>
</feature>
<dbReference type="AlphaFoldDB" id="A0A7I8VLR9"/>
<reference evidence="2 3" key="1">
    <citation type="submission" date="2020-08" db="EMBL/GenBank/DDBJ databases">
        <authorList>
            <person name="Hejnol A."/>
        </authorList>
    </citation>
    <scope>NUCLEOTIDE SEQUENCE [LARGE SCALE GENOMIC DNA]</scope>
</reference>
<keyword evidence="3" id="KW-1185">Reference proteome</keyword>
<gene>
    <name evidence="2" type="ORF">DGYR_LOCUS5534</name>
</gene>
<evidence type="ECO:0000313" key="2">
    <source>
        <dbReference type="EMBL" id="CAD5116957.1"/>
    </source>
</evidence>
<name>A0A7I8VLR9_9ANNE</name>
<proteinExistence type="predicted"/>